<gene>
    <name evidence="4" type="primary">rlpA</name>
    <name evidence="8" type="ORF">B9H00_01255</name>
</gene>
<dbReference type="EC" id="4.2.2.-" evidence="4"/>
<feature type="region of interest" description="Disordered" evidence="6">
    <location>
        <begin position="211"/>
        <end position="255"/>
    </location>
</feature>
<dbReference type="FunFam" id="2.40.40.10:FF:000003">
    <property type="entry name" value="Endolytic peptidoglycan transglycosylase RlpA"/>
    <property type="match status" value="1"/>
</dbReference>
<dbReference type="Pfam" id="PF05036">
    <property type="entry name" value="SPOR"/>
    <property type="match status" value="1"/>
</dbReference>
<dbReference type="PROSITE" id="PS51724">
    <property type="entry name" value="SPOR"/>
    <property type="match status" value="1"/>
</dbReference>
<dbReference type="EMBL" id="CP021358">
    <property type="protein sequence ID" value="ART61859.1"/>
    <property type="molecule type" value="Genomic_DNA"/>
</dbReference>
<protein>
    <recommendedName>
        <fullName evidence="4">Endolytic peptidoglycan transglycosylase RlpA</fullName>
        <ecNumber evidence="4">4.2.2.-</ecNumber>
    </recommendedName>
</protein>
<comment type="similarity">
    <text evidence="4 5">Belongs to the RlpA family.</text>
</comment>
<dbReference type="KEGG" id="kma:B9H00_01255"/>
<dbReference type="Proteomes" id="UP000194457">
    <property type="component" value="Chromosome"/>
</dbReference>
<evidence type="ECO:0000256" key="4">
    <source>
        <dbReference type="HAMAP-Rule" id="MF_02071"/>
    </source>
</evidence>
<dbReference type="PANTHER" id="PTHR34183:SF1">
    <property type="entry name" value="ENDOLYTIC PEPTIDOGLYCAN TRANSGLYCOSYLASE RLPA"/>
    <property type="match status" value="1"/>
</dbReference>
<dbReference type="CDD" id="cd22268">
    <property type="entry name" value="DPBB_RlpA-like"/>
    <property type="match status" value="1"/>
</dbReference>
<dbReference type="NCBIfam" id="TIGR00413">
    <property type="entry name" value="rlpA"/>
    <property type="match status" value="1"/>
</dbReference>
<evidence type="ECO:0000256" key="6">
    <source>
        <dbReference type="SAM" id="MobiDB-lite"/>
    </source>
</evidence>
<dbReference type="InterPro" id="IPR007730">
    <property type="entry name" value="SPOR-like_dom"/>
</dbReference>
<comment type="function">
    <text evidence="4">Lytic transglycosylase with a strong preference for naked glycan strands that lack stem peptides.</text>
</comment>
<dbReference type="HAMAP" id="MF_02071">
    <property type="entry name" value="RlpA"/>
    <property type="match status" value="1"/>
</dbReference>
<dbReference type="InterPro" id="IPR036680">
    <property type="entry name" value="SPOR-like_sf"/>
</dbReference>
<name>A0A240ULG3_9GAMM</name>
<dbReference type="InterPro" id="IPR009009">
    <property type="entry name" value="RlpA-like_DPBB"/>
</dbReference>
<proteinExistence type="inferred from homology"/>
<evidence type="ECO:0000256" key="3">
    <source>
        <dbReference type="ARBA" id="ARBA00023316"/>
    </source>
</evidence>
<accession>A0A240ULG3</accession>
<keyword evidence="9" id="KW-1185">Reference proteome</keyword>
<organism evidence="8 9">
    <name type="scientific">Kushneria marisflavi</name>
    <dbReference type="NCBI Taxonomy" id="157779"/>
    <lineage>
        <taxon>Bacteria</taxon>
        <taxon>Pseudomonadati</taxon>
        <taxon>Pseudomonadota</taxon>
        <taxon>Gammaproteobacteria</taxon>
        <taxon>Oceanospirillales</taxon>
        <taxon>Halomonadaceae</taxon>
        <taxon>Kushneria</taxon>
    </lineage>
</organism>
<evidence type="ECO:0000313" key="8">
    <source>
        <dbReference type="EMBL" id="ART61859.1"/>
    </source>
</evidence>
<dbReference type="Pfam" id="PF03330">
    <property type="entry name" value="DPBB_1"/>
    <property type="match status" value="1"/>
</dbReference>
<reference evidence="8 9" key="1">
    <citation type="submission" date="2017-05" db="EMBL/GenBank/DDBJ databases">
        <authorList>
            <person name="Song R."/>
            <person name="Chenine A.L."/>
            <person name="Ruprecht R.M."/>
        </authorList>
    </citation>
    <scope>NUCLEOTIDE SEQUENCE [LARGE SCALE GENOMIC DNA]</scope>
    <source>
        <strain evidence="8">SW32</strain>
    </source>
</reference>
<dbReference type="AlphaFoldDB" id="A0A240ULG3"/>
<keyword evidence="2 4" id="KW-0456">Lyase</keyword>
<dbReference type="SUPFAM" id="SSF110997">
    <property type="entry name" value="Sporulation related repeat"/>
    <property type="match status" value="1"/>
</dbReference>
<dbReference type="GO" id="GO:0008932">
    <property type="term" value="F:lytic endotransglycosylase activity"/>
    <property type="evidence" value="ECO:0007669"/>
    <property type="project" value="UniProtKB-UniRule"/>
</dbReference>
<evidence type="ECO:0000256" key="1">
    <source>
        <dbReference type="ARBA" id="ARBA00022729"/>
    </source>
</evidence>
<keyword evidence="3 4" id="KW-0961">Cell wall biogenesis/degradation</keyword>
<dbReference type="Gene3D" id="3.30.70.1070">
    <property type="entry name" value="Sporulation related repeat"/>
    <property type="match status" value="1"/>
</dbReference>
<evidence type="ECO:0000256" key="2">
    <source>
        <dbReference type="ARBA" id="ARBA00023239"/>
    </source>
</evidence>
<dbReference type="PANTHER" id="PTHR34183">
    <property type="entry name" value="ENDOLYTIC PEPTIDOGLYCAN TRANSGLYCOSYLASE RLPA"/>
    <property type="match status" value="1"/>
</dbReference>
<evidence type="ECO:0000259" key="7">
    <source>
        <dbReference type="PROSITE" id="PS51724"/>
    </source>
</evidence>
<keyword evidence="1" id="KW-0732">Signal</keyword>
<dbReference type="InterPro" id="IPR012997">
    <property type="entry name" value="RplA"/>
</dbReference>
<dbReference type="InterPro" id="IPR036908">
    <property type="entry name" value="RlpA-like_sf"/>
</dbReference>
<dbReference type="SUPFAM" id="SSF50685">
    <property type="entry name" value="Barwin-like endoglucanases"/>
    <property type="match status" value="1"/>
</dbReference>
<evidence type="ECO:0000256" key="5">
    <source>
        <dbReference type="RuleBase" id="RU003495"/>
    </source>
</evidence>
<evidence type="ECO:0000313" key="9">
    <source>
        <dbReference type="Proteomes" id="UP000194457"/>
    </source>
</evidence>
<dbReference type="GO" id="GO:0071555">
    <property type="term" value="P:cell wall organization"/>
    <property type="evidence" value="ECO:0007669"/>
    <property type="project" value="UniProtKB-KW"/>
</dbReference>
<dbReference type="GO" id="GO:0000270">
    <property type="term" value="P:peptidoglycan metabolic process"/>
    <property type="evidence" value="ECO:0007669"/>
    <property type="project" value="UniProtKB-UniRule"/>
</dbReference>
<feature type="compositionally biased region" description="Polar residues" evidence="6">
    <location>
        <begin position="213"/>
        <end position="222"/>
    </location>
</feature>
<sequence length="335" mass="36833">MRWRSRRWPSRFRLRFSGRVSVLFTSLFLPSNAWRSAVLMIAVTLVAGCASGGGGGGGRYAMSRDAYPDRQVDVSNVPDAVPRVEPLSRSGNQSTYQVLGKRYHVLSSSKGYTQTGRASFYGQKFQGYDTANGEQYDMYTMSAAHRSLPLPTFARVTNLANDRSVIVRVNDRGPFHDDRLIDLSYAAASRLDMLGAGTARVRVTAIDPRQWQARHNNSQQVAAHTDHSPGASRMQTSAPQEAAVSSTQQPAPVAGRNDANSVVYLQVAALGSDEHAQALRDRLEARLSRPVRVTRHAAMHRVQVGPLDDPIMVESVRSELHEAGYDQLHQVTGSD</sequence>
<dbReference type="Gene3D" id="2.40.40.10">
    <property type="entry name" value="RlpA-like domain"/>
    <property type="match status" value="1"/>
</dbReference>
<feature type="domain" description="SPOR" evidence="7">
    <location>
        <begin position="257"/>
        <end position="332"/>
    </location>
</feature>
<feature type="compositionally biased region" description="Polar residues" evidence="6">
    <location>
        <begin position="233"/>
        <end position="250"/>
    </location>
</feature>
<dbReference type="GO" id="GO:0009279">
    <property type="term" value="C:cell outer membrane"/>
    <property type="evidence" value="ECO:0007669"/>
    <property type="project" value="TreeGrafter"/>
</dbReference>
<dbReference type="InterPro" id="IPR034718">
    <property type="entry name" value="RlpA"/>
</dbReference>
<dbReference type="GO" id="GO:0042834">
    <property type="term" value="F:peptidoglycan binding"/>
    <property type="evidence" value="ECO:0007669"/>
    <property type="project" value="InterPro"/>
</dbReference>